<organism evidence="2 3">
    <name type="scientific">Candidatus Gottesmanbacteria bacterium RIFCSPHIGHO2_02_FULL_39_11</name>
    <dbReference type="NCBI Taxonomy" id="1798382"/>
    <lineage>
        <taxon>Bacteria</taxon>
        <taxon>Candidatus Gottesmaniibacteriota</taxon>
    </lineage>
</organism>
<dbReference type="InterPro" id="IPR025159">
    <property type="entry name" value="AbiEi_N"/>
</dbReference>
<dbReference type="STRING" id="1798382.A3D77_05855"/>
<proteinExistence type="predicted"/>
<gene>
    <name evidence="2" type="ORF">A3D77_05855</name>
</gene>
<dbReference type="Proteomes" id="UP000176923">
    <property type="component" value="Unassembled WGS sequence"/>
</dbReference>
<dbReference type="Pfam" id="PF13338">
    <property type="entry name" value="AbiEi_4"/>
    <property type="match status" value="1"/>
</dbReference>
<evidence type="ECO:0000313" key="2">
    <source>
        <dbReference type="EMBL" id="OGG15539.1"/>
    </source>
</evidence>
<reference evidence="2 3" key="1">
    <citation type="journal article" date="2016" name="Nat. Commun.">
        <title>Thousands of microbial genomes shed light on interconnected biogeochemical processes in an aquifer system.</title>
        <authorList>
            <person name="Anantharaman K."/>
            <person name="Brown C.T."/>
            <person name="Hug L.A."/>
            <person name="Sharon I."/>
            <person name="Castelle C.J."/>
            <person name="Probst A.J."/>
            <person name="Thomas B.C."/>
            <person name="Singh A."/>
            <person name="Wilkins M.J."/>
            <person name="Karaoz U."/>
            <person name="Brodie E.L."/>
            <person name="Williams K.H."/>
            <person name="Hubbard S.S."/>
            <person name="Banfield J.F."/>
        </authorList>
    </citation>
    <scope>NUCLEOTIDE SEQUENCE [LARGE SCALE GENOMIC DNA]</scope>
</reference>
<protein>
    <recommendedName>
        <fullName evidence="1">AbiEi antitoxin N-terminal domain-containing protein</fullName>
    </recommendedName>
</protein>
<evidence type="ECO:0000313" key="3">
    <source>
        <dbReference type="Proteomes" id="UP000176923"/>
    </source>
</evidence>
<dbReference type="AlphaFoldDB" id="A0A1F5ZSX0"/>
<accession>A0A1F5ZSX0</accession>
<sequence>MAAKKLTVMEFIRKLQALDRGFFTTADLEKITGLERNSLKVSLNRMVKKEILTRLKRGVYQLSLNMIDVKKVANQLYYPSYLSFETALSQYGILSQIPYTQTFATLNKSKKMTIWNTEVEFTQLKKDLYFGYQFENGIYIAKPEKALLDDLYLVSRGKRTLNIEELDLRNISKNVLEEFAQKYPAYMGKLLSEVMKYIGTTPITNENKERIIWDK</sequence>
<dbReference type="EMBL" id="MFJL01000023">
    <property type="protein sequence ID" value="OGG15539.1"/>
    <property type="molecule type" value="Genomic_DNA"/>
</dbReference>
<name>A0A1F5ZSX0_9BACT</name>
<feature type="domain" description="AbiEi antitoxin N-terminal" evidence="1">
    <location>
        <begin position="11"/>
        <end position="62"/>
    </location>
</feature>
<evidence type="ECO:0000259" key="1">
    <source>
        <dbReference type="Pfam" id="PF13338"/>
    </source>
</evidence>
<comment type="caution">
    <text evidence="2">The sequence shown here is derived from an EMBL/GenBank/DDBJ whole genome shotgun (WGS) entry which is preliminary data.</text>
</comment>